<evidence type="ECO:0000313" key="3">
    <source>
        <dbReference type="Proteomes" id="UP000234681"/>
    </source>
</evidence>
<dbReference type="EMBL" id="CH473979">
    <property type="protein sequence ID" value="EDM07272.1"/>
    <property type="molecule type" value="Genomic_DNA"/>
</dbReference>
<feature type="region of interest" description="Disordered" evidence="1">
    <location>
        <begin position="25"/>
        <end position="48"/>
    </location>
</feature>
<evidence type="ECO:0000256" key="1">
    <source>
        <dbReference type="SAM" id="MobiDB-lite"/>
    </source>
</evidence>
<dbReference type="Proteomes" id="UP000234681">
    <property type="component" value="Chromosome 1"/>
</dbReference>
<sequence>MSLGSCGLALGTHCPADSGSPRACLPTSGSPSVQPCMQHSKTLLTESV</sequence>
<proteinExistence type="predicted"/>
<name>A6JBB5_RAT</name>
<accession>A6JBB5</accession>
<gene>
    <name evidence="2" type="ORF">rCG_53752</name>
</gene>
<dbReference type="AlphaFoldDB" id="A6JBB5"/>
<protein>
    <submittedName>
        <fullName evidence="2">RCG53752</fullName>
    </submittedName>
</protein>
<evidence type="ECO:0000313" key="2">
    <source>
        <dbReference type="EMBL" id="EDM07272.1"/>
    </source>
</evidence>
<reference evidence="2 3" key="1">
    <citation type="submission" date="2005-09" db="EMBL/GenBank/DDBJ databases">
        <authorList>
            <person name="Mural R.J."/>
            <person name="Li P.W."/>
            <person name="Adams M.D."/>
            <person name="Amanatides P.G."/>
            <person name="Baden-Tillson H."/>
            <person name="Barnstead M."/>
            <person name="Chin S.H."/>
            <person name="Dew I."/>
            <person name="Evans C.A."/>
            <person name="Ferriera S."/>
            <person name="Flanigan M."/>
            <person name="Fosler C."/>
            <person name="Glodek A."/>
            <person name="Gu Z."/>
            <person name="Holt R.A."/>
            <person name="Jennings D."/>
            <person name="Kraft C.L."/>
            <person name="Lu F."/>
            <person name="Nguyen T."/>
            <person name="Nusskern D.R."/>
            <person name="Pfannkoch C.M."/>
            <person name="Sitter C."/>
            <person name="Sutton G.G."/>
            <person name="Venter J.C."/>
            <person name="Wang Z."/>
            <person name="Woodage T."/>
            <person name="Zheng X.H."/>
            <person name="Zhong F."/>
        </authorList>
    </citation>
    <scope>NUCLEOTIDE SEQUENCE [LARGE SCALE GENOMIC DNA]</scope>
    <source>
        <strain>BN</strain>
        <strain evidence="3">Sprague-Dawley</strain>
    </source>
</reference>
<feature type="compositionally biased region" description="Polar residues" evidence="1">
    <location>
        <begin position="27"/>
        <end position="48"/>
    </location>
</feature>
<organism evidence="2 3">
    <name type="scientific">Rattus norvegicus</name>
    <name type="common">Rat</name>
    <dbReference type="NCBI Taxonomy" id="10116"/>
    <lineage>
        <taxon>Eukaryota</taxon>
        <taxon>Metazoa</taxon>
        <taxon>Chordata</taxon>
        <taxon>Craniata</taxon>
        <taxon>Vertebrata</taxon>
        <taxon>Euteleostomi</taxon>
        <taxon>Mammalia</taxon>
        <taxon>Eutheria</taxon>
        <taxon>Euarchontoglires</taxon>
        <taxon>Glires</taxon>
        <taxon>Rodentia</taxon>
        <taxon>Myomorpha</taxon>
        <taxon>Muroidea</taxon>
        <taxon>Muridae</taxon>
        <taxon>Murinae</taxon>
        <taxon>Rattus</taxon>
    </lineage>
</organism>